<proteinExistence type="predicted"/>
<feature type="non-terminal residue" evidence="1">
    <location>
        <position position="1"/>
    </location>
</feature>
<keyword evidence="2" id="KW-1185">Reference proteome</keyword>
<dbReference type="AlphaFoldDB" id="A0AA35S282"/>
<dbReference type="EMBL" id="CASHTH010001852">
    <property type="protein sequence ID" value="CAI8020866.1"/>
    <property type="molecule type" value="Genomic_DNA"/>
</dbReference>
<name>A0AA35S282_GEOBA</name>
<evidence type="ECO:0000313" key="1">
    <source>
        <dbReference type="EMBL" id="CAI8020866.1"/>
    </source>
</evidence>
<comment type="caution">
    <text evidence="1">The sequence shown here is derived from an EMBL/GenBank/DDBJ whole genome shotgun (WGS) entry which is preliminary data.</text>
</comment>
<evidence type="ECO:0000313" key="2">
    <source>
        <dbReference type="Proteomes" id="UP001174909"/>
    </source>
</evidence>
<organism evidence="1 2">
    <name type="scientific">Geodia barretti</name>
    <name type="common">Barrett's horny sponge</name>
    <dbReference type="NCBI Taxonomy" id="519541"/>
    <lineage>
        <taxon>Eukaryota</taxon>
        <taxon>Metazoa</taxon>
        <taxon>Porifera</taxon>
        <taxon>Demospongiae</taxon>
        <taxon>Heteroscleromorpha</taxon>
        <taxon>Tetractinellida</taxon>
        <taxon>Astrophorina</taxon>
        <taxon>Geodiidae</taxon>
        <taxon>Geodia</taxon>
    </lineage>
</organism>
<protein>
    <submittedName>
        <fullName evidence="1">Uncharacterized protein</fullName>
    </submittedName>
</protein>
<accession>A0AA35S282</accession>
<gene>
    <name evidence="1" type="ORF">GBAR_LOCUS12440</name>
</gene>
<sequence length="53" mass="6307">CKNIWDEWRKHRSHVTGTEIGSLDQLQLEELAHWLTMFILEVRRKTVLASGHH</sequence>
<dbReference type="Proteomes" id="UP001174909">
    <property type="component" value="Unassembled WGS sequence"/>
</dbReference>
<reference evidence="1" key="1">
    <citation type="submission" date="2023-03" db="EMBL/GenBank/DDBJ databases">
        <authorList>
            <person name="Steffen K."/>
            <person name="Cardenas P."/>
        </authorList>
    </citation>
    <scope>NUCLEOTIDE SEQUENCE</scope>
</reference>